<keyword evidence="1" id="KW-1133">Transmembrane helix</keyword>
<dbReference type="RefSeq" id="WP_268780855.1">
    <property type="nucleotide sequence ID" value="NZ_JAPRAT010000027.1"/>
</dbReference>
<keyword evidence="3" id="KW-1185">Reference proteome</keyword>
<feature type="transmembrane region" description="Helical" evidence="1">
    <location>
        <begin position="24"/>
        <end position="44"/>
    </location>
</feature>
<protein>
    <submittedName>
        <fullName evidence="2">Stage III sporulation protein AG</fullName>
    </submittedName>
</protein>
<proteinExistence type="predicted"/>
<evidence type="ECO:0000256" key="1">
    <source>
        <dbReference type="SAM" id="Phobius"/>
    </source>
</evidence>
<name>A0A9J6REK9_9BACI</name>
<comment type="caution">
    <text evidence="2">The sequence shown here is derived from an EMBL/GenBank/DDBJ whole genome shotgun (WGS) entry which is preliminary data.</text>
</comment>
<evidence type="ECO:0000313" key="2">
    <source>
        <dbReference type="EMBL" id="MCZ0704088.1"/>
    </source>
</evidence>
<sequence>MNPVKKILSHLHLKTEDGQKPSKTGYLLIVALIGILFLLVSSIFQEESSPPEQISNWDEPRGQPTEEETFLAKDNKSSDLDDIEKQYQNDLTNMLENISGVSDVEVMINLDATHKRVYEKNLIVGTQTTEEQDQNGGQRSIDDLTEEQQVVVVRQGDEEVPLIVQTVKPTVRGVLVVANGVERIELKQWVTEAVSRVLDVPPHRISIMPRGEGEG</sequence>
<dbReference type="AlphaFoldDB" id="A0A9J6REK9"/>
<dbReference type="NCBIfam" id="TIGR02830">
    <property type="entry name" value="spore_III_AG"/>
    <property type="match status" value="1"/>
</dbReference>
<dbReference type="EMBL" id="JAPRAT010000027">
    <property type="protein sequence ID" value="MCZ0704088.1"/>
    <property type="molecule type" value="Genomic_DNA"/>
</dbReference>
<dbReference type="Proteomes" id="UP001084197">
    <property type="component" value="Unassembled WGS sequence"/>
</dbReference>
<keyword evidence="1" id="KW-0472">Membrane</keyword>
<reference evidence="2" key="1">
    <citation type="submission" date="2022-11" db="EMBL/GenBank/DDBJ databases">
        <title>WGS of Natronobacillus azotifigens 24KS-1, an anaerobic diazotrophic haloalkaliphile from soda-rich habitats.</title>
        <authorList>
            <person name="Sorokin D.Y."/>
            <person name="Merkel A.Y."/>
        </authorList>
    </citation>
    <scope>NUCLEOTIDE SEQUENCE</scope>
    <source>
        <strain evidence="2">24KS-1</strain>
    </source>
</reference>
<keyword evidence="1" id="KW-0812">Transmembrane</keyword>
<accession>A0A9J6REK9</accession>
<gene>
    <name evidence="2" type="primary">spoIIIAG</name>
    <name evidence="2" type="ORF">OWO01_12805</name>
</gene>
<evidence type="ECO:0000313" key="3">
    <source>
        <dbReference type="Proteomes" id="UP001084197"/>
    </source>
</evidence>
<organism evidence="2 3">
    <name type="scientific">Natronobacillus azotifigens</name>
    <dbReference type="NCBI Taxonomy" id="472978"/>
    <lineage>
        <taxon>Bacteria</taxon>
        <taxon>Bacillati</taxon>
        <taxon>Bacillota</taxon>
        <taxon>Bacilli</taxon>
        <taxon>Bacillales</taxon>
        <taxon>Bacillaceae</taxon>
        <taxon>Natronobacillus</taxon>
    </lineage>
</organism>
<dbReference type="InterPro" id="IPR014195">
    <property type="entry name" value="Spore_III_AG"/>
</dbReference>